<evidence type="ECO:0000256" key="1">
    <source>
        <dbReference type="ARBA" id="ARBA00004245"/>
    </source>
</evidence>
<feature type="region of interest" description="Disordered" evidence="6">
    <location>
        <begin position="1"/>
        <end position="85"/>
    </location>
</feature>
<feature type="region of interest" description="Disordered" evidence="6">
    <location>
        <begin position="285"/>
        <end position="337"/>
    </location>
</feature>
<comment type="similarity">
    <text evidence="2">Belongs to the TPX2 family.</text>
</comment>
<evidence type="ECO:0000259" key="7">
    <source>
        <dbReference type="Pfam" id="PF06886"/>
    </source>
</evidence>
<reference evidence="8 9" key="1">
    <citation type="submission" date="2024-11" db="EMBL/GenBank/DDBJ databases">
        <title>A near-complete genome assembly of Cinchona calisaya.</title>
        <authorList>
            <person name="Lian D.C."/>
            <person name="Zhao X.W."/>
            <person name="Wei L."/>
        </authorList>
    </citation>
    <scope>NUCLEOTIDE SEQUENCE [LARGE SCALE GENOMIC DNA]</scope>
    <source>
        <tissue evidence="8">Nenye</tissue>
    </source>
</reference>
<organism evidence="8 9">
    <name type="scientific">Cinchona calisaya</name>
    <dbReference type="NCBI Taxonomy" id="153742"/>
    <lineage>
        <taxon>Eukaryota</taxon>
        <taxon>Viridiplantae</taxon>
        <taxon>Streptophyta</taxon>
        <taxon>Embryophyta</taxon>
        <taxon>Tracheophyta</taxon>
        <taxon>Spermatophyta</taxon>
        <taxon>Magnoliopsida</taxon>
        <taxon>eudicotyledons</taxon>
        <taxon>Gunneridae</taxon>
        <taxon>Pentapetalae</taxon>
        <taxon>asterids</taxon>
        <taxon>lamiids</taxon>
        <taxon>Gentianales</taxon>
        <taxon>Rubiaceae</taxon>
        <taxon>Cinchonoideae</taxon>
        <taxon>Cinchoneae</taxon>
        <taxon>Cinchona</taxon>
    </lineage>
</organism>
<evidence type="ECO:0000313" key="9">
    <source>
        <dbReference type="Proteomes" id="UP001630127"/>
    </source>
</evidence>
<evidence type="ECO:0000313" key="8">
    <source>
        <dbReference type="EMBL" id="KAL3525875.1"/>
    </source>
</evidence>
<dbReference type="Proteomes" id="UP001630127">
    <property type="component" value="Unassembled WGS sequence"/>
</dbReference>
<feature type="domain" description="TPX2 C-terminal" evidence="7">
    <location>
        <begin position="393"/>
        <end position="465"/>
    </location>
</feature>
<evidence type="ECO:0000256" key="3">
    <source>
        <dbReference type="ARBA" id="ARBA00022490"/>
    </source>
</evidence>
<dbReference type="GO" id="GO:0005874">
    <property type="term" value="C:microtubule"/>
    <property type="evidence" value="ECO:0007669"/>
    <property type="project" value="UniProtKB-KW"/>
</dbReference>
<evidence type="ECO:0000256" key="4">
    <source>
        <dbReference type="ARBA" id="ARBA00022701"/>
    </source>
</evidence>
<gene>
    <name evidence="8" type="ORF">ACH5RR_014247</name>
</gene>
<feature type="compositionally biased region" description="Acidic residues" evidence="6">
    <location>
        <begin position="230"/>
        <end position="240"/>
    </location>
</feature>
<dbReference type="AlphaFoldDB" id="A0ABD3A2B6"/>
<protein>
    <recommendedName>
        <fullName evidence="7">TPX2 C-terminal domain-containing protein</fullName>
    </recommendedName>
</protein>
<keyword evidence="5" id="KW-0206">Cytoskeleton</keyword>
<dbReference type="InterPro" id="IPR027329">
    <property type="entry name" value="TPX2_C"/>
</dbReference>
<keyword evidence="4" id="KW-0493">Microtubule</keyword>
<dbReference type="PANTHER" id="PTHR14326:SF58">
    <property type="entry name" value="TPX2 (TARGETING PROTEIN FOR XKLP2) PROTEIN FAMILY"/>
    <property type="match status" value="1"/>
</dbReference>
<feature type="compositionally biased region" description="Low complexity" evidence="6">
    <location>
        <begin position="285"/>
        <end position="297"/>
    </location>
</feature>
<comment type="subcellular location">
    <subcellularLocation>
        <location evidence="1">Cytoplasm</location>
        <location evidence="1">Cytoskeleton</location>
    </subcellularLocation>
</comment>
<dbReference type="EMBL" id="JBJUIK010000006">
    <property type="protein sequence ID" value="KAL3525875.1"/>
    <property type="molecule type" value="Genomic_DNA"/>
</dbReference>
<feature type="region of interest" description="Disordered" evidence="6">
    <location>
        <begin position="225"/>
        <end position="247"/>
    </location>
</feature>
<sequence>MDSKVKTARAVTTTTPVKERKSNRSKIDEMSTKSENFNPNFSPVSKLSNSPAIKSARKTQKSASEKCKPDPNPMVSPPNKNKIRERKFVVAKKNSKREKVNSSAAVVCKCDNKANKCFCVAYGILRASQEEFFKNGGSALEKTERAEEGEKDDGCADQVFDDFPERCRLEDENGGSCELGVSGSIIKRRRDKLLEDGRQSVPESGSGRVLHLVKAFEKLLSIPKSTDSEEKVEEEEEKEIEDTRKGMKWALPCLQPPMLPETQVSSSSFCPSDFILTSESLGLDSHVSSSLDSSQGRNSGGGRRNSAESSGTFARRHWKRKQLKQTSQKPFKLRTEQRGSCKQEEFFKKVKQMMEEEEKQRIPIAQGLPWTTDDPECLVKPPVKETTRPLDLVLHSDIRAVERAEFEYQVAEKLSLAEQYKLERERQQKLAEEEELRRLRKELIPKAQPMPYFDRPFIPRRSMKLPTIPRDPKFHIPQQKKIKSCMSWNDIYTDLYSEGGL</sequence>
<feature type="compositionally biased region" description="Basic residues" evidence="6">
    <location>
        <begin position="314"/>
        <end position="323"/>
    </location>
</feature>
<dbReference type="InterPro" id="IPR009675">
    <property type="entry name" value="TPX2_fam"/>
</dbReference>
<evidence type="ECO:0000256" key="2">
    <source>
        <dbReference type="ARBA" id="ARBA00005885"/>
    </source>
</evidence>
<feature type="compositionally biased region" description="Polar residues" evidence="6">
    <location>
        <begin position="33"/>
        <end position="52"/>
    </location>
</feature>
<dbReference type="PANTHER" id="PTHR14326">
    <property type="entry name" value="TARGETING PROTEIN FOR XKLP2"/>
    <property type="match status" value="1"/>
</dbReference>
<comment type="caution">
    <text evidence="8">The sequence shown here is derived from an EMBL/GenBank/DDBJ whole genome shotgun (WGS) entry which is preliminary data.</text>
</comment>
<proteinExistence type="inferred from homology"/>
<feature type="compositionally biased region" description="Basic and acidic residues" evidence="6">
    <location>
        <begin position="17"/>
        <end position="32"/>
    </location>
</feature>
<dbReference type="Pfam" id="PF06886">
    <property type="entry name" value="TPX2"/>
    <property type="match status" value="1"/>
</dbReference>
<accession>A0ABD3A2B6</accession>
<evidence type="ECO:0000256" key="5">
    <source>
        <dbReference type="ARBA" id="ARBA00023212"/>
    </source>
</evidence>
<keyword evidence="3" id="KW-0963">Cytoplasm</keyword>
<keyword evidence="9" id="KW-1185">Reference proteome</keyword>
<name>A0ABD3A2B6_9GENT</name>
<evidence type="ECO:0000256" key="6">
    <source>
        <dbReference type="SAM" id="MobiDB-lite"/>
    </source>
</evidence>